<dbReference type="ExpressionAtlas" id="A0A0R0GKY0">
    <property type="expression patterns" value="baseline and differential"/>
</dbReference>
<dbReference type="PANTHER" id="PTHR31042">
    <property type="entry name" value="CORE-2/I-BRANCHING BETA-1,6-N-ACETYLGLUCOSAMINYLTRANSFERASE FAMILY PROTEIN-RELATED"/>
    <property type="match status" value="1"/>
</dbReference>
<evidence type="ECO:0000313" key="8">
    <source>
        <dbReference type="EnsemblPlants" id="KRH19072"/>
    </source>
</evidence>
<comment type="subcellular location">
    <subcellularLocation>
        <location evidence="1">Membrane</location>
        <topology evidence="1">Single-pass type II membrane protein</topology>
    </subcellularLocation>
</comment>
<accession>A0A0R0GKY0</accession>
<keyword evidence="5" id="KW-0325">Glycoprotein</keyword>
<organism evidence="7">
    <name type="scientific">Glycine max</name>
    <name type="common">Soybean</name>
    <name type="synonym">Glycine hispida</name>
    <dbReference type="NCBI Taxonomy" id="3847"/>
    <lineage>
        <taxon>Eukaryota</taxon>
        <taxon>Viridiplantae</taxon>
        <taxon>Streptophyta</taxon>
        <taxon>Embryophyta</taxon>
        <taxon>Tracheophyta</taxon>
        <taxon>Spermatophyta</taxon>
        <taxon>Magnoliopsida</taxon>
        <taxon>eudicotyledons</taxon>
        <taxon>Gunneridae</taxon>
        <taxon>Pentapetalae</taxon>
        <taxon>rosids</taxon>
        <taxon>fabids</taxon>
        <taxon>Fabales</taxon>
        <taxon>Fabaceae</taxon>
        <taxon>Papilionoideae</taxon>
        <taxon>50 kb inversion clade</taxon>
        <taxon>NPAAA clade</taxon>
        <taxon>indigoferoid/millettioid clade</taxon>
        <taxon>Phaseoleae</taxon>
        <taxon>Glycine</taxon>
        <taxon>Glycine subgen. Soja</taxon>
    </lineage>
</organism>
<keyword evidence="6" id="KW-0812">Transmembrane</keyword>
<evidence type="ECO:0000256" key="4">
    <source>
        <dbReference type="ARBA" id="ARBA00023136"/>
    </source>
</evidence>
<protein>
    <submittedName>
        <fullName evidence="7 8">Uncharacterized protein</fullName>
    </submittedName>
</protein>
<dbReference type="AlphaFoldDB" id="A0A0R0GKY0"/>
<keyword evidence="3" id="KW-0808">Transferase</keyword>
<gene>
    <name evidence="8" type="primary">LOC100817202</name>
    <name evidence="7" type="ORF">GLYMA_13G099700</name>
</gene>
<evidence type="ECO:0000256" key="5">
    <source>
        <dbReference type="ARBA" id="ARBA00023180"/>
    </source>
</evidence>
<dbReference type="Pfam" id="PF02485">
    <property type="entry name" value="Branch"/>
    <property type="match status" value="1"/>
</dbReference>
<name>A0A0R0GKY0_SOYBN</name>
<evidence type="ECO:0000256" key="2">
    <source>
        <dbReference type="ARBA" id="ARBA00022676"/>
    </source>
</evidence>
<evidence type="ECO:0000256" key="1">
    <source>
        <dbReference type="ARBA" id="ARBA00004606"/>
    </source>
</evidence>
<evidence type="ECO:0000256" key="3">
    <source>
        <dbReference type="ARBA" id="ARBA00022679"/>
    </source>
</evidence>
<dbReference type="EnsemblPlants" id="KRH19072">
    <property type="protein sequence ID" value="KRH19072"/>
    <property type="gene ID" value="GLYMA_13G099700"/>
</dbReference>
<keyword evidence="4 6" id="KW-0472">Membrane</keyword>
<dbReference type="InterPro" id="IPR044174">
    <property type="entry name" value="BC10-like"/>
</dbReference>
<dbReference type="Gramene" id="KRH19072">
    <property type="protein sequence ID" value="KRH19072"/>
    <property type="gene ID" value="GLYMA_13G099700"/>
</dbReference>
<evidence type="ECO:0000256" key="6">
    <source>
        <dbReference type="SAM" id="Phobius"/>
    </source>
</evidence>
<reference evidence="7" key="3">
    <citation type="submission" date="2018-07" db="EMBL/GenBank/DDBJ databases">
        <title>WGS assembly of Glycine max.</title>
        <authorList>
            <person name="Schmutz J."/>
            <person name="Cannon S."/>
            <person name="Schlueter J."/>
            <person name="Ma J."/>
            <person name="Mitros T."/>
            <person name="Nelson W."/>
            <person name="Hyten D."/>
            <person name="Song Q."/>
            <person name="Thelen J."/>
            <person name="Cheng J."/>
            <person name="Xu D."/>
            <person name="Hellsten U."/>
            <person name="May G."/>
            <person name="Yu Y."/>
            <person name="Sakurai T."/>
            <person name="Umezawa T."/>
            <person name="Bhattacharyya M."/>
            <person name="Sandhu D."/>
            <person name="Valliyodan B."/>
            <person name="Lindquist E."/>
            <person name="Peto M."/>
            <person name="Grant D."/>
            <person name="Shu S."/>
            <person name="Goodstein D."/>
            <person name="Barry K."/>
            <person name="Futrell-Griggs M."/>
            <person name="Abernathy B."/>
            <person name="Du J."/>
            <person name="Tian Z."/>
            <person name="Zhu L."/>
            <person name="Gill N."/>
            <person name="Joshi T."/>
            <person name="Libault M."/>
            <person name="Sethuraman A."/>
            <person name="Zhang X."/>
            <person name="Shinozaki K."/>
            <person name="Nguyen H."/>
            <person name="Wing R."/>
            <person name="Cregan P."/>
            <person name="Specht J."/>
            <person name="Grimwood J."/>
            <person name="Rokhsar D."/>
            <person name="Stacey G."/>
            <person name="Shoemaker R."/>
            <person name="Jackson S."/>
        </authorList>
    </citation>
    <scope>NUCLEOTIDE SEQUENCE</scope>
    <source>
        <tissue evidence="7">Callus</tissue>
    </source>
</reference>
<keyword evidence="9" id="KW-1185">Reference proteome</keyword>
<sequence>MKAEKVWRLGSMGDMQILPGSRHRPPMKKPMWIIVLVLFVCVFLICAYIYPPQSSSACYVFSSKGCKGFVDWLPPMPAREYTDEEIASRVVIKDILNSPAIVSKNSKIAFMFLSPGSLPFERLWDKFFQGHEGKFSVYVHASKTKPVHVSRYFVNRDIRSDQVIWGKISMVDAERRLLANALQDTDNQQFVLLSDSFKDPGPHGNGRYSDRMLPEVEVKDFRKGAQWFAMKRQHAIIVMADNLYYSKFRSYCQPGLEGKNCIADEHYLPTFFQMVDPGGIANWSLTHVDWSERKWHPKSYRAQDVTYELLKNITSIDVSVHVTSDEKKEVQSWPCLWNGIQKPCYLFARKFTPETMDSLLRLLANYSGP</sequence>
<dbReference type="GO" id="GO:0016757">
    <property type="term" value="F:glycosyltransferase activity"/>
    <property type="evidence" value="ECO:0007669"/>
    <property type="project" value="UniProtKB-KW"/>
</dbReference>
<dbReference type="GO" id="GO:0016020">
    <property type="term" value="C:membrane"/>
    <property type="evidence" value="ECO:0007669"/>
    <property type="project" value="UniProtKB-SubCell"/>
</dbReference>
<reference evidence="8" key="2">
    <citation type="submission" date="2018-02" db="UniProtKB">
        <authorList>
            <consortium name="EnsemblPlants"/>
        </authorList>
    </citation>
    <scope>IDENTIFICATION</scope>
    <source>
        <strain evidence="8">Williams 82</strain>
    </source>
</reference>
<keyword evidence="2" id="KW-0328">Glycosyltransferase</keyword>
<dbReference type="InterPro" id="IPR003406">
    <property type="entry name" value="Glyco_trans_14"/>
</dbReference>
<feature type="transmembrane region" description="Helical" evidence="6">
    <location>
        <begin position="31"/>
        <end position="50"/>
    </location>
</feature>
<proteinExistence type="predicted"/>
<dbReference type="Proteomes" id="UP000008827">
    <property type="component" value="Chromosome 13"/>
</dbReference>
<reference evidence="7 8" key="1">
    <citation type="journal article" date="2010" name="Nature">
        <title>Genome sequence of the palaeopolyploid soybean.</title>
        <authorList>
            <person name="Schmutz J."/>
            <person name="Cannon S.B."/>
            <person name="Schlueter J."/>
            <person name="Ma J."/>
            <person name="Mitros T."/>
            <person name="Nelson W."/>
            <person name="Hyten D.L."/>
            <person name="Song Q."/>
            <person name="Thelen J.J."/>
            <person name="Cheng J."/>
            <person name="Xu D."/>
            <person name="Hellsten U."/>
            <person name="May G.D."/>
            <person name="Yu Y."/>
            <person name="Sakurai T."/>
            <person name="Umezawa T."/>
            <person name="Bhattacharyya M.K."/>
            <person name="Sandhu D."/>
            <person name="Valliyodan B."/>
            <person name="Lindquist E."/>
            <person name="Peto M."/>
            <person name="Grant D."/>
            <person name="Shu S."/>
            <person name="Goodstein D."/>
            <person name="Barry K."/>
            <person name="Futrell-Griggs M."/>
            <person name="Abernathy B."/>
            <person name="Du J."/>
            <person name="Tian Z."/>
            <person name="Zhu L."/>
            <person name="Gill N."/>
            <person name="Joshi T."/>
            <person name="Libault M."/>
            <person name="Sethuraman A."/>
            <person name="Zhang X.-C."/>
            <person name="Shinozaki K."/>
            <person name="Nguyen H.T."/>
            <person name="Wing R.A."/>
            <person name="Cregan P."/>
            <person name="Specht J."/>
            <person name="Grimwood J."/>
            <person name="Rokhsar D."/>
            <person name="Stacey G."/>
            <person name="Shoemaker R.C."/>
            <person name="Jackson S.A."/>
        </authorList>
    </citation>
    <scope>NUCLEOTIDE SEQUENCE [LARGE SCALE GENOMIC DNA]</scope>
    <source>
        <strain evidence="8">cv. Williams 82</strain>
        <tissue evidence="7">Callus</tissue>
    </source>
</reference>
<keyword evidence="6" id="KW-1133">Transmembrane helix</keyword>
<dbReference type="PANTHER" id="PTHR31042:SF150">
    <property type="entry name" value="OS06G0661900 PROTEIN"/>
    <property type="match status" value="1"/>
</dbReference>
<evidence type="ECO:0000313" key="9">
    <source>
        <dbReference type="Proteomes" id="UP000008827"/>
    </source>
</evidence>
<dbReference type="EMBL" id="CM000846">
    <property type="protein sequence ID" value="KRH19072.1"/>
    <property type="molecule type" value="Genomic_DNA"/>
</dbReference>
<evidence type="ECO:0000313" key="7">
    <source>
        <dbReference type="EMBL" id="KRH19072.1"/>
    </source>
</evidence>